<sequence>MLLLGMAVGSFAIPDASKQVWLQIDRLRLVAPALLAIAELCLAGWLILGLRRAPRADPHTDRLLAASAQRYFGQGVTARLMEFEARVWYYGLLMRRPPKFEGEQHFMTAKAGGNASNQMAWIALMVIDIPLVHLLLHYIWSPTAAWVATALTVWGLLYLVADYRATLVRPVSLTGEALLVRCGALAADVAIPYAMIASVQRVPSPQRRLKGKRYFRHQGEMNVEISLREGAALATLLGGAKPATHAVLGVDDPAGLVKALAARLT</sequence>
<feature type="transmembrane region" description="Helical" evidence="1">
    <location>
        <begin position="27"/>
        <end position="48"/>
    </location>
</feature>
<evidence type="ECO:0000313" key="2">
    <source>
        <dbReference type="EMBL" id="MYN02560.1"/>
    </source>
</evidence>
<keyword evidence="1" id="KW-0472">Membrane</keyword>
<dbReference type="AlphaFoldDB" id="A0A6N9HGI1"/>
<feature type="transmembrane region" description="Helical" evidence="1">
    <location>
        <begin position="119"/>
        <end position="138"/>
    </location>
</feature>
<name>A0A6N9HGI1_9BURK</name>
<keyword evidence="1" id="KW-1133">Transmembrane helix</keyword>
<evidence type="ECO:0000256" key="1">
    <source>
        <dbReference type="SAM" id="Phobius"/>
    </source>
</evidence>
<proteinExistence type="predicted"/>
<keyword evidence="1" id="KW-0812">Transmembrane</keyword>
<protein>
    <submittedName>
        <fullName evidence="2">Uncharacterized protein</fullName>
    </submittedName>
</protein>
<gene>
    <name evidence="2" type="ORF">GTP41_10660</name>
</gene>
<reference evidence="2 3" key="1">
    <citation type="submission" date="2019-12" db="EMBL/GenBank/DDBJ databases">
        <title>Novel species isolated from a subtropical stream in China.</title>
        <authorList>
            <person name="Lu H."/>
        </authorList>
    </citation>
    <scope>NUCLEOTIDE SEQUENCE [LARGE SCALE GENOMIC DNA]</scope>
    <source>
        <strain evidence="2 3">DS3</strain>
    </source>
</reference>
<feature type="transmembrane region" description="Helical" evidence="1">
    <location>
        <begin position="144"/>
        <end position="161"/>
    </location>
</feature>
<dbReference type="Proteomes" id="UP000448575">
    <property type="component" value="Unassembled WGS sequence"/>
</dbReference>
<accession>A0A6N9HGI1</accession>
<evidence type="ECO:0000313" key="3">
    <source>
        <dbReference type="Proteomes" id="UP000448575"/>
    </source>
</evidence>
<dbReference type="RefSeq" id="WP_161025552.1">
    <property type="nucleotide sequence ID" value="NZ_WWCJ01000006.1"/>
</dbReference>
<keyword evidence="3" id="KW-1185">Reference proteome</keyword>
<organism evidence="2 3">
    <name type="scientific">Pseudoduganella guangdongensis</name>
    <dbReference type="NCBI Taxonomy" id="2692179"/>
    <lineage>
        <taxon>Bacteria</taxon>
        <taxon>Pseudomonadati</taxon>
        <taxon>Pseudomonadota</taxon>
        <taxon>Betaproteobacteria</taxon>
        <taxon>Burkholderiales</taxon>
        <taxon>Oxalobacteraceae</taxon>
        <taxon>Telluria group</taxon>
        <taxon>Pseudoduganella</taxon>
    </lineage>
</organism>
<dbReference type="EMBL" id="WWCJ01000006">
    <property type="protein sequence ID" value="MYN02560.1"/>
    <property type="molecule type" value="Genomic_DNA"/>
</dbReference>
<comment type="caution">
    <text evidence="2">The sequence shown here is derived from an EMBL/GenBank/DDBJ whole genome shotgun (WGS) entry which is preliminary data.</text>
</comment>